<dbReference type="PANTHER" id="PTHR11649:SF13">
    <property type="entry name" value="ENGB-TYPE G DOMAIN-CONTAINING PROTEIN"/>
    <property type="match status" value="1"/>
</dbReference>
<evidence type="ECO:0000313" key="13">
    <source>
        <dbReference type="EMBL" id="KFH00832.1"/>
    </source>
</evidence>
<dbReference type="PANTHER" id="PTHR11649">
    <property type="entry name" value="MSS1/TRME-RELATED GTP-BINDING PROTEIN"/>
    <property type="match status" value="1"/>
</dbReference>
<dbReference type="OrthoDB" id="391988at2759"/>
<dbReference type="SUPFAM" id="SSF52540">
    <property type="entry name" value="P-loop containing nucleoside triphosphate hydrolases"/>
    <property type="match status" value="1"/>
</dbReference>
<feature type="compositionally biased region" description="Basic residues" evidence="11">
    <location>
        <begin position="953"/>
        <end position="962"/>
    </location>
</feature>
<feature type="compositionally biased region" description="Low complexity" evidence="11">
    <location>
        <begin position="351"/>
        <end position="367"/>
    </location>
</feature>
<dbReference type="InterPro" id="IPR030393">
    <property type="entry name" value="G_ENGB_dom"/>
</dbReference>
<keyword evidence="4" id="KW-0479">Metal-binding</keyword>
<evidence type="ECO:0000256" key="9">
    <source>
        <dbReference type="ARBA" id="ARBA00023306"/>
    </source>
</evidence>
<feature type="compositionally biased region" description="Basic and acidic residues" evidence="11">
    <location>
        <begin position="1381"/>
        <end position="1397"/>
    </location>
</feature>
<organism evidence="13 14">
    <name type="scientific">Toxoplasma gondii VAND</name>
    <dbReference type="NCBI Taxonomy" id="933077"/>
    <lineage>
        <taxon>Eukaryota</taxon>
        <taxon>Sar</taxon>
        <taxon>Alveolata</taxon>
        <taxon>Apicomplexa</taxon>
        <taxon>Conoidasida</taxon>
        <taxon>Coccidia</taxon>
        <taxon>Eucoccidiorida</taxon>
        <taxon>Eimeriorina</taxon>
        <taxon>Sarcocystidae</taxon>
        <taxon>Toxoplasma</taxon>
    </lineage>
</organism>
<keyword evidence="6" id="KW-0460">Magnesium</keyword>
<keyword evidence="9" id="KW-0131">Cell cycle</keyword>
<feature type="compositionally biased region" description="Low complexity" evidence="11">
    <location>
        <begin position="1161"/>
        <end position="1172"/>
    </location>
</feature>
<dbReference type="Pfam" id="PF01926">
    <property type="entry name" value="MMR_HSR1"/>
    <property type="match status" value="1"/>
</dbReference>
<evidence type="ECO:0000256" key="2">
    <source>
        <dbReference type="ARBA" id="ARBA00009638"/>
    </source>
</evidence>
<dbReference type="PROSITE" id="PS51706">
    <property type="entry name" value="G_ENGB"/>
    <property type="match status" value="1"/>
</dbReference>
<feature type="compositionally biased region" description="Basic and acidic residues" evidence="11">
    <location>
        <begin position="185"/>
        <end position="202"/>
    </location>
</feature>
<protein>
    <submittedName>
        <fullName evidence="13">Ribosome biogenesis GTP-binding protein YsxC protein</fullName>
    </submittedName>
</protein>
<evidence type="ECO:0000259" key="12">
    <source>
        <dbReference type="PROSITE" id="PS51706"/>
    </source>
</evidence>
<feature type="compositionally biased region" description="Basic and acidic residues" evidence="11">
    <location>
        <begin position="929"/>
        <end position="939"/>
    </location>
</feature>
<dbReference type="EMBL" id="AEYJ02001596">
    <property type="protein sequence ID" value="KFH00832.1"/>
    <property type="molecule type" value="Genomic_DNA"/>
</dbReference>
<feature type="compositionally biased region" description="Polar residues" evidence="11">
    <location>
        <begin position="1118"/>
        <end position="1127"/>
    </location>
</feature>
<dbReference type="InterPro" id="IPR006073">
    <property type="entry name" value="GTP-bd"/>
</dbReference>
<feature type="region of interest" description="Disordered" evidence="11">
    <location>
        <begin position="457"/>
        <end position="498"/>
    </location>
</feature>
<dbReference type="GO" id="GO:0046872">
    <property type="term" value="F:metal ion binding"/>
    <property type="evidence" value="ECO:0007669"/>
    <property type="project" value="UniProtKB-KW"/>
</dbReference>
<accession>A0A086PKF0</accession>
<feature type="compositionally biased region" description="Acidic residues" evidence="11">
    <location>
        <begin position="1249"/>
        <end position="1258"/>
    </location>
</feature>
<feature type="region of interest" description="Disordered" evidence="11">
    <location>
        <begin position="1070"/>
        <end position="1206"/>
    </location>
</feature>
<keyword evidence="10" id="KW-0175">Coiled coil</keyword>
<dbReference type="HAMAP" id="MF_00321">
    <property type="entry name" value="GTPase_EngB"/>
    <property type="match status" value="1"/>
</dbReference>
<feature type="region of interest" description="Disordered" evidence="11">
    <location>
        <begin position="1566"/>
        <end position="1606"/>
    </location>
</feature>
<feature type="region of interest" description="Disordered" evidence="11">
    <location>
        <begin position="1234"/>
        <end position="1290"/>
    </location>
</feature>
<dbReference type="InterPro" id="IPR019987">
    <property type="entry name" value="GTP-bd_ribosome_bio_YsxC"/>
</dbReference>
<dbReference type="VEuPathDB" id="ToxoDB:TGVAND_257390"/>
<dbReference type="GO" id="GO:0005525">
    <property type="term" value="F:GTP binding"/>
    <property type="evidence" value="ECO:0007669"/>
    <property type="project" value="UniProtKB-KW"/>
</dbReference>
<feature type="coiled-coil region" evidence="10">
    <location>
        <begin position="777"/>
        <end position="804"/>
    </location>
</feature>
<feature type="compositionally biased region" description="Low complexity" evidence="11">
    <location>
        <begin position="1192"/>
        <end position="1206"/>
    </location>
</feature>
<feature type="compositionally biased region" description="Low complexity" evidence="11">
    <location>
        <begin position="1032"/>
        <end position="1056"/>
    </location>
</feature>
<comment type="caution">
    <text evidence="13">The sequence shown here is derived from an EMBL/GenBank/DDBJ whole genome shotgun (WGS) entry which is preliminary data.</text>
</comment>
<reference evidence="13 14" key="2">
    <citation type="journal article" date="2015" name="Eukaryot. Cell">
        <title>Genetic mapping reveals that sinefungin resistance in Toxoplasma gondii is controlled by a putative amino acid transporter locus that can be used as a negative selectable marker.</title>
        <authorList>
            <person name="Behnke M.S."/>
            <person name="Khan A."/>
            <person name="Sibley L.D."/>
        </authorList>
    </citation>
    <scope>NUCLEOTIDE SEQUENCE [LARGE SCALE GENOMIC DNA]</scope>
    <source>
        <strain evidence="13 14">VAND</strain>
    </source>
</reference>
<feature type="region of interest" description="Disordered" evidence="11">
    <location>
        <begin position="1377"/>
        <end position="1397"/>
    </location>
</feature>
<feature type="region of interest" description="Disordered" evidence="11">
    <location>
        <begin position="335"/>
        <end position="367"/>
    </location>
</feature>
<dbReference type="Proteomes" id="UP000028840">
    <property type="component" value="Unassembled WGS sequence"/>
</dbReference>
<feature type="region of interest" description="Disordered" evidence="11">
    <location>
        <begin position="1303"/>
        <end position="1357"/>
    </location>
</feature>
<dbReference type="InterPro" id="IPR027417">
    <property type="entry name" value="P-loop_NTPase"/>
</dbReference>
<feature type="compositionally biased region" description="Basic and acidic residues" evidence="11">
    <location>
        <begin position="863"/>
        <end position="881"/>
    </location>
</feature>
<feature type="region of interest" description="Disordered" evidence="11">
    <location>
        <begin position="401"/>
        <end position="422"/>
    </location>
</feature>
<keyword evidence="5" id="KW-0547">Nucleotide-binding</keyword>
<keyword evidence="7" id="KW-0342">GTP-binding</keyword>
<feature type="compositionally biased region" description="Polar residues" evidence="11">
    <location>
        <begin position="823"/>
        <end position="838"/>
    </location>
</feature>
<gene>
    <name evidence="13" type="ORF">TGVAND_257390</name>
</gene>
<sequence length="1627" mass="178819">MFLDNASVRVALNANGDCSVDFFQISERSTLHFPLSLLEPEIPRLCPQGFTPCLPQCCLFFVETFLFSPFLPVFSSYFSSFLSSLPLLLSFSLASSSVPISPAPRRRLSAFGVSPPPSASCTAIMGALSARGSSFPRCVSVRAFARRPGLTLFPLCDGIRGEVKRQKRETPRLPPRKSQVPTGRTAEDPKSRAPRYREEGRQHARTGGGGRWLGDGELDQDARAEELSGRGGERIAKGRGVDEDAKDGGTNRATNRGGGCPACFRSHLRRSTQRLLFIDDMSSFQRDLGLHVSDFSTLCRSSKPRFFSSLSPNWTFLAPGVQCAEASPVASCASRFSPCASGRRGADRLSRTTPSWRLSSSSSHLSPHTSLEDAASSFASSFSSSFSSSVYRSPSSSRSSSLSAASLQPGSSTSLSQVPPGVSVSSELSSPRSWLLSPAFSRSLLSCSLSKFSSRSSRRRSSPVSYPLGLLPSDAPTPGARADVSSSPSPASLSSSLSSSLAASRPSFHKRLKDVRKVDRHVQARVVQLGLGAPRNTGEKRQQILHGDRSLSARCPVFLGQLKPRLEKWRTALREEELPPPTLPEIAFAGRSNVGKSSLLNELAGRRLTSLVTSRPGTTQQLHFFKAGSPPVLCLVDLPGYGFAKAAAATRLQWTEFSLYYLKTRKNLRRVFVLVDARHGLKESDKEMLHFLHRWGVSWQIVLTKADLVKPKDLVKTLMLVKEDAKAFRHQAADPIAVSALRHQALDVLRREMDELKIDKEIVKHGIRVRIHSKLEERRLRRQLKAAKKKAAKGQERREEETERLLTQPSVWAMAAGKGAHVDSQQAVDGTEPDSSSIVERARRRWNLDESSSQGEAMSGNVDSEHLRERGGSEDTGDKEQLSLDAFIECTEVGRGSWHHRHSLETTEELLLSASSAFSESPPLAANADSREEATHALKDGWNSEGESPQLLGRKRSRRRASGRLPSSRQEEPFLSPSPAFFAAADAAAELALGLSPSGSKEDGTRRGESASRESLDSGGKAEPREGVSRNAPMSPLSSLSAVSPPSSVLASSPPVVDVHAGVSSLVRGEEYDGLRPPPSSVAVNFDLSGCPEVSRQSVSDASEEREEVESKGGGEGTQTMRTSSYETEGRFPLQLSRHAPKSEDKGQPDQSEFPFLTDASSSELDSLLSSESLDDDEDPSCVLHRSMQGFRASASSSQTESLLSRAASVRLRRAVEETKEICQSHWRAERMGKTSVAFELTEKASSAAEEDENDDESPSSSFPSLAAARQAASARKRQTTSGVSPRLSGVALGQKGDVLLLEDAGSHTGGGASAAGRRGRHQRRNLAGEESGGFGLADPLEQAPEPGRYTGDYERDMRQSWDRRKRMELDDLGNIPARPLRLDSRSSEELQRPAERPRPFWRRRKEADAAALSAEAGFIGLDPKALQRPVRGIQKRKLLRRLSRMRLHHLRLQPESVSKRLVASVGKEAKADFTAPGIIAKEEHKKGGKNYTWEEAMRKWKRWARKHKADAAVYGRPNKRQLLEEQMQMVERKLFRQRVAMTKKERNEAPGAGLVREFKRRKREARELARGLEASQNGSSHGSVAVKTKKQSPRSRRMQRKNEKKLAELEAFREWKIQQDNRRRGR</sequence>
<feature type="region of interest" description="Disordered" evidence="11">
    <location>
        <begin position="164"/>
        <end position="258"/>
    </location>
</feature>
<dbReference type="CDD" id="cd01876">
    <property type="entry name" value="YihA_EngB"/>
    <property type="match status" value="1"/>
</dbReference>
<evidence type="ECO:0000256" key="4">
    <source>
        <dbReference type="ARBA" id="ARBA00022723"/>
    </source>
</evidence>
<feature type="compositionally biased region" description="Basic and acidic residues" evidence="11">
    <location>
        <begin position="1000"/>
        <end position="1028"/>
    </location>
</feature>
<feature type="compositionally biased region" description="Low complexity" evidence="11">
    <location>
        <begin position="485"/>
        <end position="498"/>
    </location>
</feature>
<evidence type="ECO:0000256" key="11">
    <source>
        <dbReference type="SAM" id="MobiDB-lite"/>
    </source>
</evidence>
<feature type="region of interest" description="Disordered" evidence="11">
    <location>
        <begin position="817"/>
        <end position="881"/>
    </location>
</feature>
<evidence type="ECO:0000256" key="3">
    <source>
        <dbReference type="ARBA" id="ARBA00022618"/>
    </source>
</evidence>
<evidence type="ECO:0000256" key="7">
    <source>
        <dbReference type="ARBA" id="ARBA00023134"/>
    </source>
</evidence>
<name>A0A086PKF0_TOXGO</name>
<feature type="compositionally biased region" description="Low complexity" evidence="11">
    <location>
        <begin position="1259"/>
        <end position="1274"/>
    </location>
</feature>
<evidence type="ECO:0000313" key="14">
    <source>
        <dbReference type="Proteomes" id="UP000028840"/>
    </source>
</evidence>
<comment type="similarity">
    <text evidence="2">Belongs to the TRAFAC class TrmE-Era-EngA-EngB-Septin-like GTPase superfamily. EngB GTPase family.</text>
</comment>
<feature type="region of interest" description="Disordered" evidence="11">
    <location>
        <begin position="994"/>
        <end position="1056"/>
    </location>
</feature>
<comment type="cofactor">
    <cofactor evidence="1">
        <name>Mg(2+)</name>
        <dbReference type="ChEBI" id="CHEBI:18420"/>
    </cofactor>
</comment>
<evidence type="ECO:0000256" key="5">
    <source>
        <dbReference type="ARBA" id="ARBA00022741"/>
    </source>
</evidence>
<evidence type="ECO:0000256" key="6">
    <source>
        <dbReference type="ARBA" id="ARBA00022842"/>
    </source>
</evidence>
<keyword evidence="3" id="KW-0132">Cell division</keyword>
<dbReference type="NCBIfam" id="TIGR03598">
    <property type="entry name" value="GTPase_YsxC"/>
    <property type="match status" value="1"/>
</dbReference>
<evidence type="ECO:0000256" key="8">
    <source>
        <dbReference type="ARBA" id="ARBA00023210"/>
    </source>
</evidence>
<reference evidence="13 14" key="1">
    <citation type="submission" date="2014-08" db="EMBL/GenBank/DDBJ databases">
        <authorList>
            <person name="Sibley D."/>
            <person name="Venepally P."/>
            <person name="Karamycheva S."/>
            <person name="Hadjithomas M."/>
            <person name="Khan A."/>
            <person name="Brunk B."/>
            <person name="Roos D."/>
            <person name="Caler E."/>
            <person name="Lorenzi H."/>
        </authorList>
    </citation>
    <scope>NUCLEOTIDE SEQUENCE [LARGE SCALE GENOMIC DNA]</scope>
    <source>
        <strain evidence="13 14">VAND</strain>
    </source>
</reference>
<feature type="region of interest" description="Disordered" evidence="11">
    <location>
        <begin position="920"/>
        <end position="977"/>
    </location>
</feature>
<feature type="compositionally biased region" description="Basic and acidic residues" evidence="11">
    <location>
        <begin position="220"/>
        <end position="249"/>
    </location>
</feature>
<evidence type="ECO:0000256" key="1">
    <source>
        <dbReference type="ARBA" id="ARBA00001946"/>
    </source>
</evidence>
<evidence type="ECO:0000256" key="10">
    <source>
        <dbReference type="SAM" id="Coils"/>
    </source>
</evidence>
<dbReference type="Gene3D" id="3.40.50.300">
    <property type="entry name" value="P-loop containing nucleotide triphosphate hydrolases"/>
    <property type="match status" value="1"/>
</dbReference>
<keyword evidence="8" id="KW-0717">Septation</keyword>
<dbReference type="GO" id="GO:0051301">
    <property type="term" value="P:cell division"/>
    <property type="evidence" value="ECO:0007669"/>
    <property type="project" value="UniProtKB-KW"/>
</dbReference>
<feature type="compositionally biased region" description="Low complexity" evidence="11">
    <location>
        <begin position="963"/>
        <end position="977"/>
    </location>
</feature>
<proteinExistence type="inferred from homology"/>
<feature type="domain" description="EngB-type G" evidence="12">
    <location>
        <begin position="582"/>
        <end position="759"/>
    </location>
</feature>
<feature type="compositionally biased region" description="Basic residues" evidence="11">
    <location>
        <begin position="1588"/>
        <end position="1600"/>
    </location>
</feature>